<evidence type="ECO:0000313" key="2">
    <source>
        <dbReference type="Proteomes" id="UP001244207"/>
    </source>
</evidence>
<organism evidence="1 2">
    <name type="scientific">Glomerella acutata</name>
    <name type="common">Colletotrichum acutatum</name>
    <dbReference type="NCBI Taxonomy" id="27357"/>
    <lineage>
        <taxon>Eukaryota</taxon>
        <taxon>Fungi</taxon>
        <taxon>Dikarya</taxon>
        <taxon>Ascomycota</taxon>
        <taxon>Pezizomycotina</taxon>
        <taxon>Sordariomycetes</taxon>
        <taxon>Hypocreomycetidae</taxon>
        <taxon>Glomerellales</taxon>
        <taxon>Glomerellaceae</taxon>
        <taxon>Colletotrichum</taxon>
        <taxon>Colletotrichum acutatum species complex</taxon>
    </lineage>
</organism>
<sequence>MLLPHPVLCRSMNGVAPKLSLIFFTMTRPCWAAQTRAATRAWADSVLTSSARLVRALWWNSSAAEVASGEQQWVSRVALLKLCLPIGQAVGSRETLVRREWMSWQPD</sequence>
<evidence type="ECO:0000313" key="1">
    <source>
        <dbReference type="EMBL" id="KAK1713404.1"/>
    </source>
</evidence>
<comment type="caution">
    <text evidence="1">The sequence shown here is derived from an EMBL/GenBank/DDBJ whole genome shotgun (WGS) entry which is preliminary data.</text>
</comment>
<dbReference type="RefSeq" id="XP_060359730.1">
    <property type="nucleotide sequence ID" value="XM_060515943.1"/>
</dbReference>
<reference evidence="1" key="1">
    <citation type="submission" date="2021-12" db="EMBL/GenBank/DDBJ databases">
        <title>Comparative genomics, transcriptomics and evolutionary studies reveal genomic signatures of adaptation to plant cell wall in hemibiotrophic fungi.</title>
        <authorList>
            <consortium name="DOE Joint Genome Institute"/>
            <person name="Baroncelli R."/>
            <person name="Diaz J.F."/>
            <person name="Benocci T."/>
            <person name="Peng M."/>
            <person name="Battaglia E."/>
            <person name="Haridas S."/>
            <person name="Andreopoulos W."/>
            <person name="Labutti K."/>
            <person name="Pangilinan J."/>
            <person name="Floch G.L."/>
            <person name="Makela M.R."/>
            <person name="Henrissat B."/>
            <person name="Grigoriev I.V."/>
            <person name="Crouch J.A."/>
            <person name="De Vries R.P."/>
            <person name="Sukno S.A."/>
            <person name="Thon M.R."/>
        </authorList>
    </citation>
    <scope>NUCLEOTIDE SEQUENCE</scope>
    <source>
        <strain evidence="1">CBS 112980</strain>
    </source>
</reference>
<gene>
    <name evidence="1" type="ORF">BDZ83DRAFT_81907</name>
</gene>
<dbReference type="Proteomes" id="UP001244207">
    <property type="component" value="Unassembled WGS sequence"/>
</dbReference>
<dbReference type="GeneID" id="85399841"/>
<keyword evidence="2" id="KW-1185">Reference proteome</keyword>
<accession>A0AAD8UDB7</accession>
<name>A0AAD8UDB7_GLOAC</name>
<dbReference type="EMBL" id="JAHMHS010000138">
    <property type="protein sequence ID" value="KAK1713404.1"/>
    <property type="molecule type" value="Genomic_DNA"/>
</dbReference>
<proteinExistence type="predicted"/>
<dbReference type="AlphaFoldDB" id="A0AAD8UDB7"/>
<protein>
    <submittedName>
        <fullName evidence="1">Uncharacterized protein</fullName>
    </submittedName>
</protein>